<keyword evidence="2" id="KW-1185">Reference proteome</keyword>
<protein>
    <submittedName>
        <fullName evidence="1">Uncharacterized protein</fullName>
    </submittedName>
</protein>
<proteinExistence type="predicted"/>
<reference evidence="2" key="1">
    <citation type="journal article" date="2019" name="Int. J. Syst. Evol. Microbiol.">
        <title>The Global Catalogue of Microorganisms (GCM) 10K type strain sequencing project: providing services to taxonomists for standard genome sequencing and annotation.</title>
        <authorList>
            <consortium name="The Broad Institute Genomics Platform"/>
            <consortium name="The Broad Institute Genome Sequencing Center for Infectious Disease"/>
            <person name="Wu L."/>
            <person name="Ma J."/>
        </authorList>
    </citation>
    <scope>NUCLEOTIDE SEQUENCE [LARGE SCALE GENOMIC DNA]</scope>
    <source>
        <strain evidence="2">CGMCC 1.14966</strain>
    </source>
</reference>
<comment type="caution">
    <text evidence="1">The sequence shown here is derived from an EMBL/GenBank/DDBJ whole genome shotgun (WGS) entry which is preliminary data.</text>
</comment>
<sequence>MTLDVPDYSSETGFRARWARNFKISVTLEAGAVCLRGNQAELRAPANHLLNLTKNPCPWEVTCI</sequence>
<evidence type="ECO:0000313" key="2">
    <source>
        <dbReference type="Proteomes" id="UP000637774"/>
    </source>
</evidence>
<name>A0ABQ2A9Z5_9BACT</name>
<dbReference type="Proteomes" id="UP000637774">
    <property type="component" value="Unassembled WGS sequence"/>
</dbReference>
<accession>A0ABQ2A9Z5</accession>
<gene>
    <name evidence="1" type="ORF">GCM10011495_31260</name>
</gene>
<organism evidence="1 2">
    <name type="scientific">Hymenobacter frigidus</name>
    <dbReference type="NCBI Taxonomy" id="1524095"/>
    <lineage>
        <taxon>Bacteria</taxon>
        <taxon>Pseudomonadati</taxon>
        <taxon>Bacteroidota</taxon>
        <taxon>Cytophagia</taxon>
        <taxon>Cytophagales</taxon>
        <taxon>Hymenobacteraceae</taxon>
        <taxon>Hymenobacter</taxon>
    </lineage>
</organism>
<evidence type="ECO:0000313" key="1">
    <source>
        <dbReference type="EMBL" id="GGH88905.1"/>
    </source>
</evidence>
<dbReference type="EMBL" id="BMGY01000035">
    <property type="protein sequence ID" value="GGH88905.1"/>
    <property type="molecule type" value="Genomic_DNA"/>
</dbReference>